<keyword evidence="2" id="KW-0067">ATP-binding</keyword>
<evidence type="ECO:0000256" key="3">
    <source>
        <dbReference type="SAM" id="SignalP"/>
    </source>
</evidence>
<gene>
    <name evidence="5" type="ORF">AADEFJLK_01947</name>
    <name evidence="4" type="ORF">CEK71_18790</name>
</gene>
<evidence type="ECO:0000313" key="6">
    <source>
        <dbReference type="Proteomes" id="UP000197019"/>
    </source>
</evidence>
<dbReference type="GO" id="GO:0005524">
    <property type="term" value="F:ATP binding"/>
    <property type="evidence" value="ECO:0007669"/>
    <property type="project" value="UniProtKB-KW"/>
</dbReference>
<evidence type="ECO:0000256" key="2">
    <source>
        <dbReference type="ARBA" id="ARBA00022840"/>
    </source>
</evidence>
<dbReference type="Proteomes" id="UP000237423">
    <property type="component" value="Unassembled WGS sequence"/>
</dbReference>
<evidence type="ECO:0000313" key="4">
    <source>
        <dbReference type="EMBL" id="ASF47948.1"/>
    </source>
</evidence>
<keyword evidence="6" id="KW-1185">Reference proteome</keyword>
<keyword evidence="3" id="KW-0732">Signal</keyword>
<organism evidence="4 6">
    <name type="scientific">Methylovulum psychrotolerans</name>
    <dbReference type="NCBI Taxonomy" id="1704499"/>
    <lineage>
        <taxon>Bacteria</taxon>
        <taxon>Pseudomonadati</taxon>
        <taxon>Pseudomonadota</taxon>
        <taxon>Gammaproteobacteria</taxon>
        <taxon>Methylococcales</taxon>
        <taxon>Methylococcaceae</taxon>
        <taxon>Methylovulum</taxon>
    </lineage>
</organism>
<dbReference type="GO" id="GO:0140662">
    <property type="term" value="F:ATP-dependent protein folding chaperone"/>
    <property type="evidence" value="ECO:0007669"/>
    <property type="project" value="InterPro"/>
</dbReference>
<evidence type="ECO:0000313" key="5">
    <source>
        <dbReference type="EMBL" id="POZ52465.1"/>
    </source>
</evidence>
<name>A0A1Z4C341_9GAMM</name>
<dbReference type="Proteomes" id="UP000197019">
    <property type="component" value="Chromosome"/>
</dbReference>
<feature type="signal peptide" evidence="3">
    <location>
        <begin position="1"/>
        <end position="22"/>
    </location>
</feature>
<proteinExistence type="predicted"/>
<keyword evidence="1" id="KW-0547">Nucleotide-binding</keyword>
<reference evidence="5 7" key="2">
    <citation type="submission" date="2017-11" db="EMBL/GenBank/DDBJ databases">
        <title>Draft Genome Sequence of Methylobacter psychrotolerans Sph1T, an Obligate Methanotroph from Low-Temperature Environments.</title>
        <authorList>
            <person name="Oshkin I.Y."/>
            <person name="Miroshnikov K."/>
            <person name="Belova S.E."/>
            <person name="Korzhenkov A."/>
            <person name="Toshchakov S.V."/>
            <person name="Dedysh S.N."/>
        </authorList>
    </citation>
    <scope>NUCLEOTIDE SEQUENCE [LARGE SCALE GENOMIC DNA]</scope>
    <source>
        <strain evidence="5 7">Sph1</strain>
    </source>
</reference>
<dbReference type="Pfam" id="PF00012">
    <property type="entry name" value="HSP70"/>
    <property type="match status" value="1"/>
</dbReference>
<dbReference type="OrthoDB" id="5767739at2"/>
<evidence type="ECO:0000256" key="1">
    <source>
        <dbReference type="ARBA" id="ARBA00022741"/>
    </source>
</evidence>
<accession>A0A1Z4C341</accession>
<dbReference type="AlphaFoldDB" id="A0A1Z4C341"/>
<protein>
    <recommendedName>
        <fullName evidence="8">Lipocalin-like domain-containing protein</fullName>
    </recommendedName>
</protein>
<sequence length="129" mass="14606">MIKKYMKILPFAALLMAFSVHADVALKDNSEILGKWNLYAEASKLDGEKKAVKVEWDFKADGILNTTATDSVGRTKEMKIAIKYAVENGEIKKQTKLGQEKYESCKVISKEGSEMIIKCPFLFYFLTKI</sequence>
<evidence type="ECO:0000313" key="7">
    <source>
        <dbReference type="Proteomes" id="UP000237423"/>
    </source>
</evidence>
<dbReference type="KEGG" id="mpsy:CEK71_18790"/>
<dbReference type="EMBL" id="CP022129">
    <property type="protein sequence ID" value="ASF47948.1"/>
    <property type="molecule type" value="Genomic_DNA"/>
</dbReference>
<dbReference type="InterPro" id="IPR013126">
    <property type="entry name" value="Hsp_70_fam"/>
</dbReference>
<feature type="chain" id="PRO_5036031041" description="Lipocalin-like domain-containing protein" evidence="3">
    <location>
        <begin position="23"/>
        <end position="129"/>
    </location>
</feature>
<dbReference type="RefSeq" id="WP_088620818.1">
    <property type="nucleotide sequence ID" value="NZ_CP022129.1"/>
</dbReference>
<dbReference type="EMBL" id="PGFZ01000003">
    <property type="protein sequence ID" value="POZ52465.1"/>
    <property type="molecule type" value="Genomic_DNA"/>
</dbReference>
<reference evidence="4 6" key="1">
    <citation type="submission" date="2017-06" db="EMBL/GenBank/DDBJ databases">
        <title>Genome Sequencing of the methanotroph Methylovulum psychrotolerants str. HV10-M2 isolated from a high-altitude environment.</title>
        <authorList>
            <person name="Mateos-Rivera A."/>
        </authorList>
    </citation>
    <scope>NUCLEOTIDE SEQUENCE [LARGE SCALE GENOMIC DNA]</scope>
    <source>
        <strain evidence="4 6">HV10_M2</strain>
    </source>
</reference>
<evidence type="ECO:0008006" key="8">
    <source>
        <dbReference type="Google" id="ProtNLM"/>
    </source>
</evidence>